<comment type="caution">
    <text evidence="1">The sequence shown here is derived from an EMBL/GenBank/DDBJ whole genome shotgun (WGS) entry which is preliminary data.</text>
</comment>
<proteinExistence type="predicted"/>
<sequence>MSLKPRHIYSEEWNPSQEQINSIFPLDKITSEIGREPGLKVLRDEEIKTKYPAQYNISVQARAYSLGLVELLHEYYEPNKEKPELGDLIGVKLPQILWEDSLGYEDKLVTLHISKLNKQEVFINDIVLVKNEDFDILSDELIDQVLNNLRVFAKEQGARYLSGYAANRSTLALFKGKGFQEDKRENMGNDYLWKIAAVTGEQMPFYTEL</sequence>
<reference evidence="1 2" key="1">
    <citation type="submission" date="2015-06" db="EMBL/GenBank/DDBJ databases">
        <title>Draft genome of the moderately acidophilic sulfate reducer Candidatus Desulfosporosinus acididurans strain M1.</title>
        <authorList>
            <person name="Poehlein A."/>
            <person name="Petzsch P."/>
            <person name="Johnson B.D."/>
            <person name="Schloemann M."/>
            <person name="Daniel R."/>
            <person name="Muehling M."/>
        </authorList>
    </citation>
    <scope>NUCLEOTIDE SEQUENCE [LARGE SCALE GENOMIC DNA]</scope>
    <source>
        <strain evidence="1 2">M1</strain>
    </source>
</reference>
<accession>A0A0J1FPS0</accession>
<dbReference type="PATRIC" id="fig|476652.3.peg.2743"/>
<keyword evidence="2" id="KW-1185">Reference proteome</keyword>
<organism evidence="1 2">
    <name type="scientific">Desulfosporosinus acididurans</name>
    <dbReference type="NCBI Taxonomy" id="476652"/>
    <lineage>
        <taxon>Bacteria</taxon>
        <taxon>Bacillati</taxon>
        <taxon>Bacillota</taxon>
        <taxon>Clostridia</taxon>
        <taxon>Eubacteriales</taxon>
        <taxon>Desulfitobacteriaceae</taxon>
        <taxon>Desulfosporosinus</taxon>
    </lineage>
</organism>
<dbReference type="STRING" id="476652.DEAC_c26220"/>
<name>A0A0J1FPS0_9FIRM</name>
<gene>
    <name evidence="1" type="ORF">DEAC_c26220</name>
</gene>
<dbReference type="AlphaFoldDB" id="A0A0J1FPS0"/>
<evidence type="ECO:0000313" key="2">
    <source>
        <dbReference type="Proteomes" id="UP000036356"/>
    </source>
</evidence>
<evidence type="ECO:0000313" key="1">
    <source>
        <dbReference type="EMBL" id="KLU65485.1"/>
    </source>
</evidence>
<dbReference type="Proteomes" id="UP000036356">
    <property type="component" value="Unassembled WGS sequence"/>
</dbReference>
<dbReference type="EMBL" id="LDZY01000008">
    <property type="protein sequence ID" value="KLU65485.1"/>
    <property type="molecule type" value="Genomic_DNA"/>
</dbReference>
<dbReference type="RefSeq" id="WP_047810450.1">
    <property type="nucleotide sequence ID" value="NZ_LDZY01000008.1"/>
</dbReference>
<protein>
    <submittedName>
        <fullName evidence="1">Uncharacterized protein</fullName>
    </submittedName>
</protein>